<accession>A0A5B8U077</accession>
<dbReference type="OrthoDB" id="7510199at2"/>
<dbReference type="Proteomes" id="UP000321805">
    <property type="component" value="Chromosome"/>
</dbReference>
<keyword evidence="2" id="KW-1185">Reference proteome</keyword>
<evidence type="ECO:0000313" key="2">
    <source>
        <dbReference type="Proteomes" id="UP000321805"/>
    </source>
</evidence>
<dbReference type="KEGG" id="bsol:FSW04_01465"/>
<dbReference type="InterPro" id="IPR052721">
    <property type="entry name" value="ET_Amicyanin"/>
</dbReference>
<sequence>MIPTAAQAKVKTVYMGVPPSAQKTLNDKLNSDVNDFFPHSISVRVGQNVRFDPSGFHTVDFPTRGARQLPLISATGTKLSGVMDAAGNPFWFNGQDQLGFTPALGKMLYGKSVVYDGTKRVESGLPFANHPKPFTVRFTKTGDYTYYCDVHPGMKGVVHVKSARARVASVAADTKAIERQVSAAEKQAKRNAHTIPPTGVVYVGSSGPHGVETYSFFPSAVTVPIGTTLQFKMSPNSYDVHTATTGPGDPMRDSNSYLGKLAASINSPVFDPAAVYPSDPPPNLPSLTPAAHGNGFWNTGVMDTSPQTSRLNSSGSVRFDAPGTYEFYCLIHPFMHATVTVQ</sequence>
<name>A0A5B8U077_9ACTN</name>
<protein>
    <recommendedName>
        <fullName evidence="3">Blue (type 1) copper domain-containing protein</fullName>
    </recommendedName>
</protein>
<dbReference type="PANTHER" id="PTHR36507:SF1">
    <property type="entry name" value="BLL1555 PROTEIN"/>
    <property type="match status" value="1"/>
</dbReference>
<organism evidence="1 2">
    <name type="scientific">Baekduia soli</name>
    <dbReference type="NCBI Taxonomy" id="496014"/>
    <lineage>
        <taxon>Bacteria</taxon>
        <taxon>Bacillati</taxon>
        <taxon>Actinomycetota</taxon>
        <taxon>Thermoleophilia</taxon>
        <taxon>Solirubrobacterales</taxon>
        <taxon>Baekduiaceae</taxon>
        <taxon>Baekduia</taxon>
    </lineage>
</organism>
<proteinExistence type="predicted"/>
<evidence type="ECO:0000313" key="1">
    <source>
        <dbReference type="EMBL" id="QEC46376.1"/>
    </source>
</evidence>
<dbReference type="EMBL" id="CP042430">
    <property type="protein sequence ID" value="QEC46376.1"/>
    <property type="molecule type" value="Genomic_DNA"/>
</dbReference>
<dbReference type="InterPro" id="IPR008972">
    <property type="entry name" value="Cupredoxin"/>
</dbReference>
<dbReference type="PANTHER" id="PTHR36507">
    <property type="entry name" value="BLL1555 PROTEIN"/>
    <property type="match status" value="1"/>
</dbReference>
<reference evidence="1 2" key="1">
    <citation type="journal article" date="2018" name="J. Microbiol.">
        <title>Baekduia soli gen. nov., sp. nov., a novel bacterium isolated from the soil of Baekdu Mountain and proposal of a novel family name, Baekduiaceae fam. nov.</title>
        <authorList>
            <person name="An D.S."/>
            <person name="Siddiqi M.Z."/>
            <person name="Kim K.H."/>
            <person name="Yu H.S."/>
            <person name="Im W.T."/>
        </authorList>
    </citation>
    <scope>NUCLEOTIDE SEQUENCE [LARGE SCALE GENOMIC DNA]</scope>
    <source>
        <strain evidence="1 2">BR7-21</strain>
    </source>
</reference>
<evidence type="ECO:0008006" key="3">
    <source>
        <dbReference type="Google" id="ProtNLM"/>
    </source>
</evidence>
<gene>
    <name evidence="1" type="ORF">FSW04_01465</name>
</gene>
<dbReference type="RefSeq" id="WP_146915510.1">
    <property type="nucleotide sequence ID" value="NZ_CP042430.1"/>
</dbReference>
<dbReference type="AlphaFoldDB" id="A0A5B8U077"/>
<dbReference type="Gene3D" id="2.60.40.420">
    <property type="entry name" value="Cupredoxins - blue copper proteins"/>
    <property type="match status" value="2"/>
</dbReference>
<dbReference type="SUPFAM" id="SSF49503">
    <property type="entry name" value="Cupredoxins"/>
    <property type="match status" value="2"/>
</dbReference>